<protein>
    <submittedName>
        <fullName evidence="1">Uncharacterized protein</fullName>
    </submittedName>
</protein>
<evidence type="ECO:0000313" key="1">
    <source>
        <dbReference type="EMBL" id="MCF2563835.1"/>
    </source>
</evidence>
<evidence type="ECO:0000313" key="2">
    <source>
        <dbReference type="Proteomes" id="UP001200470"/>
    </source>
</evidence>
<sequence length="165" mass="19384">MENDKKCERHFHFSDKVTYIEHQEITVQSGANFYNGPAVEPQNASQQEIDIEAALEALYEEFFETDGRTEPLFSDQTQWYAVYRVLSEYCNYPTKMSDFVKLIKEKKLDIKKPLCVYSSIRKANTDLSALAVKVGQWWLHKDKGEKYMKQYLVAQFLLKNLGYEE</sequence>
<organism evidence="1 2">
    <name type="scientific">Xylanibacter brevis</name>
    <dbReference type="NCBI Taxonomy" id="83231"/>
    <lineage>
        <taxon>Bacteria</taxon>
        <taxon>Pseudomonadati</taxon>
        <taxon>Bacteroidota</taxon>
        <taxon>Bacteroidia</taxon>
        <taxon>Bacteroidales</taxon>
        <taxon>Prevotellaceae</taxon>
        <taxon>Xylanibacter</taxon>
    </lineage>
</organism>
<name>A0ABS9CFH9_9BACT</name>
<gene>
    <name evidence="1" type="ORF">I6E12_06890</name>
</gene>
<reference evidence="1 2" key="1">
    <citation type="submission" date="2020-12" db="EMBL/GenBank/DDBJ databases">
        <title>Whole genome sequences of gut porcine anaerobes.</title>
        <authorList>
            <person name="Kubasova T."/>
            <person name="Jahodarova E."/>
            <person name="Rychlik I."/>
        </authorList>
    </citation>
    <scope>NUCLEOTIDE SEQUENCE [LARGE SCALE GENOMIC DNA]</scope>
    <source>
        <strain evidence="1 2">An925</strain>
    </source>
</reference>
<dbReference type="Proteomes" id="UP001200470">
    <property type="component" value="Unassembled WGS sequence"/>
</dbReference>
<keyword evidence="2" id="KW-1185">Reference proteome</keyword>
<proteinExistence type="predicted"/>
<comment type="caution">
    <text evidence="1">The sequence shown here is derived from an EMBL/GenBank/DDBJ whole genome shotgun (WGS) entry which is preliminary data.</text>
</comment>
<dbReference type="RefSeq" id="WP_301638073.1">
    <property type="nucleotide sequence ID" value="NZ_JADYTN010000013.1"/>
</dbReference>
<accession>A0ABS9CFH9</accession>
<dbReference type="EMBL" id="JADYTN010000013">
    <property type="protein sequence ID" value="MCF2563835.1"/>
    <property type="molecule type" value="Genomic_DNA"/>
</dbReference>